<dbReference type="NCBIfam" id="NF040941">
    <property type="entry name" value="GGGWT_bact"/>
    <property type="match status" value="1"/>
</dbReference>
<evidence type="ECO:0000256" key="1">
    <source>
        <dbReference type="SAM" id="MobiDB-lite"/>
    </source>
</evidence>
<evidence type="ECO:0000313" key="3">
    <source>
        <dbReference type="EMBL" id="KAH9370099.1"/>
    </source>
</evidence>
<accession>A0A9J6G4T3</accession>
<dbReference type="SMART" id="SM00186">
    <property type="entry name" value="FBG"/>
    <property type="match status" value="1"/>
</dbReference>
<evidence type="ECO:0000313" key="4">
    <source>
        <dbReference type="Proteomes" id="UP000821853"/>
    </source>
</evidence>
<feature type="region of interest" description="Disordered" evidence="1">
    <location>
        <begin position="236"/>
        <end position="267"/>
    </location>
</feature>
<dbReference type="VEuPathDB" id="VectorBase:HLOH_041076"/>
<dbReference type="GO" id="GO:0005615">
    <property type="term" value="C:extracellular space"/>
    <property type="evidence" value="ECO:0007669"/>
    <property type="project" value="TreeGrafter"/>
</dbReference>
<dbReference type="PANTHER" id="PTHR19143:SF327">
    <property type="entry name" value="FI21813P1-RELATED"/>
    <property type="match status" value="1"/>
</dbReference>
<comment type="caution">
    <text evidence="3">The sequence shown here is derived from an EMBL/GenBank/DDBJ whole genome shotgun (WGS) entry which is preliminary data.</text>
</comment>
<dbReference type="PANTHER" id="PTHR19143">
    <property type="entry name" value="FIBRINOGEN/TENASCIN/ANGIOPOEITIN"/>
    <property type="match status" value="1"/>
</dbReference>
<dbReference type="Pfam" id="PF00147">
    <property type="entry name" value="Fibrinogen_C"/>
    <property type="match status" value="1"/>
</dbReference>
<name>A0A9J6G4T3_HAELO</name>
<dbReference type="PROSITE" id="PS51406">
    <property type="entry name" value="FIBRINOGEN_C_2"/>
    <property type="match status" value="1"/>
</dbReference>
<dbReference type="SUPFAM" id="SSF56496">
    <property type="entry name" value="Fibrinogen C-terminal domain-like"/>
    <property type="match status" value="1"/>
</dbReference>
<feature type="region of interest" description="Disordered" evidence="1">
    <location>
        <begin position="653"/>
        <end position="673"/>
    </location>
</feature>
<gene>
    <name evidence="3" type="ORF">HPB48_011266</name>
</gene>
<dbReference type="EMBL" id="JABSTR010000005">
    <property type="protein sequence ID" value="KAH9370099.1"/>
    <property type="molecule type" value="Genomic_DNA"/>
</dbReference>
<dbReference type="Gene3D" id="3.90.215.10">
    <property type="entry name" value="Gamma Fibrinogen, chain A, domain 1"/>
    <property type="match status" value="1"/>
</dbReference>
<dbReference type="CDD" id="cd00087">
    <property type="entry name" value="FReD"/>
    <property type="match status" value="1"/>
</dbReference>
<dbReference type="InterPro" id="IPR036056">
    <property type="entry name" value="Fibrinogen-like_C"/>
</dbReference>
<dbReference type="OrthoDB" id="6145874at2759"/>
<protein>
    <recommendedName>
        <fullName evidence="2">Fibrinogen C-terminal domain-containing protein</fullName>
    </recommendedName>
</protein>
<dbReference type="Proteomes" id="UP000821853">
    <property type="component" value="Chromosome 3"/>
</dbReference>
<evidence type="ECO:0000259" key="2">
    <source>
        <dbReference type="PROSITE" id="PS51406"/>
    </source>
</evidence>
<dbReference type="InterPro" id="IPR014716">
    <property type="entry name" value="Fibrinogen_a/b/g_C_1"/>
</dbReference>
<dbReference type="InterPro" id="IPR002181">
    <property type="entry name" value="Fibrinogen_a/b/g_C_dom"/>
</dbReference>
<proteinExistence type="predicted"/>
<sequence>MAAVCSGQVRLYSRLDDVEKLITEVRDQLHVENNLRTTQTVHFQMALEKVQKQLEDVSSKVTAIRSSSAAGSGGGGASPELSSRLRSLESAFNGLQGDVAGKVDTSIAKLTEVETRTARMKDDMDSKLKKVMNGINTIYDMNKELKNTMTASRGAVAETAPSRNDGSRQYGEAGDTSLSYLVDTIDDTQRKMHEQLDVLKNQMARKLEGLEVLTNSLIEQSDAMLSEVESLKERCPVSGSNARTLDAPAPTSAGASRREGRNGTGSEVANRMLLEIKVGQMEMKSDFGKMMREVESSLSDIKQCRGSYRATPERFEPTSRSPKVVDGDLTASESIATSSRRAPGVQSVGEKCVTASHVMSPRNCADLRTGGATCDGVYIVYTQGVRAVRVYCDMTTDGGGWTVLMRRGNYTRFPLTFETDWSSYKHGFGDIEREFWLGNDLMHMLSTEHDMMLRVTLESFEGERLDLDYEAFVVGSENEHYRLRVGSYMGPHPRVGNSLRRHSDQHFSTADRDSARRRNNCAATHQTGWWFHSCYSVLLTGEYTKERSAPPTKGIRWPAWKTVPLKAVEMKFYIVKGEDNWAAQSNIICLGPKSFTEVFGSILDAYRPTLEKDDPLFIGDGDRLGVADLRRGRVHGLNQTYFKDTLRVKYVRDSDDDDNDDERLMPASAGCMA</sequence>
<organism evidence="3 4">
    <name type="scientific">Haemaphysalis longicornis</name>
    <name type="common">Bush tick</name>
    <dbReference type="NCBI Taxonomy" id="44386"/>
    <lineage>
        <taxon>Eukaryota</taxon>
        <taxon>Metazoa</taxon>
        <taxon>Ecdysozoa</taxon>
        <taxon>Arthropoda</taxon>
        <taxon>Chelicerata</taxon>
        <taxon>Arachnida</taxon>
        <taxon>Acari</taxon>
        <taxon>Parasitiformes</taxon>
        <taxon>Ixodida</taxon>
        <taxon>Ixodoidea</taxon>
        <taxon>Ixodidae</taxon>
        <taxon>Haemaphysalinae</taxon>
        <taxon>Haemaphysalis</taxon>
    </lineage>
</organism>
<feature type="domain" description="Fibrinogen C-terminal" evidence="2">
    <location>
        <begin position="355"/>
        <end position="576"/>
    </location>
</feature>
<reference evidence="3 4" key="1">
    <citation type="journal article" date="2020" name="Cell">
        <title>Large-Scale Comparative Analyses of Tick Genomes Elucidate Their Genetic Diversity and Vector Capacities.</title>
        <authorList>
            <consortium name="Tick Genome and Microbiome Consortium (TIGMIC)"/>
            <person name="Jia N."/>
            <person name="Wang J."/>
            <person name="Shi W."/>
            <person name="Du L."/>
            <person name="Sun Y."/>
            <person name="Zhan W."/>
            <person name="Jiang J.F."/>
            <person name="Wang Q."/>
            <person name="Zhang B."/>
            <person name="Ji P."/>
            <person name="Bell-Sakyi L."/>
            <person name="Cui X.M."/>
            <person name="Yuan T.T."/>
            <person name="Jiang B.G."/>
            <person name="Yang W.F."/>
            <person name="Lam T.T."/>
            <person name="Chang Q.C."/>
            <person name="Ding S.J."/>
            <person name="Wang X.J."/>
            <person name="Zhu J.G."/>
            <person name="Ruan X.D."/>
            <person name="Zhao L."/>
            <person name="Wei J.T."/>
            <person name="Ye R.Z."/>
            <person name="Que T.C."/>
            <person name="Du C.H."/>
            <person name="Zhou Y.H."/>
            <person name="Cheng J.X."/>
            <person name="Dai P.F."/>
            <person name="Guo W.B."/>
            <person name="Han X.H."/>
            <person name="Huang E.J."/>
            <person name="Li L.F."/>
            <person name="Wei W."/>
            <person name="Gao Y.C."/>
            <person name="Liu J.Z."/>
            <person name="Shao H.Z."/>
            <person name="Wang X."/>
            <person name="Wang C.C."/>
            <person name="Yang T.C."/>
            <person name="Huo Q.B."/>
            <person name="Li W."/>
            <person name="Chen H.Y."/>
            <person name="Chen S.E."/>
            <person name="Zhou L.G."/>
            <person name="Ni X.B."/>
            <person name="Tian J.H."/>
            <person name="Sheng Y."/>
            <person name="Liu T."/>
            <person name="Pan Y.S."/>
            <person name="Xia L.Y."/>
            <person name="Li J."/>
            <person name="Zhao F."/>
            <person name="Cao W.C."/>
        </authorList>
    </citation>
    <scope>NUCLEOTIDE SEQUENCE [LARGE SCALE GENOMIC DNA]</scope>
    <source>
        <strain evidence="3">HaeL-2018</strain>
    </source>
</reference>
<dbReference type="InterPro" id="IPR050373">
    <property type="entry name" value="Fibrinogen_C-term_domain"/>
</dbReference>
<dbReference type="AlphaFoldDB" id="A0A9J6G4T3"/>
<keyword evidence="4" id="KW-1185">Reference proteome</keyword>
<dbReference type="OMA" id="MSPRNCA"/>